<name>A0A5J6MJ05_9PROT</name>
<evidence type="ECO:0000256" key="1">
    <source>
        <dbReference type="SAM" id="SignalP"/>
    </source>
</evidence>
<evidence type="ECO:0000313" key="3">
    <source>
        <dbReference type="Proteomes" id="UP000326202"/>
    </source>
</evidence>
<accession>A0A5J6MJ05</accession>
<keyword evidence="1" id="KW-0732">Signal</keyword>
<gene>
    <name evidence="2" type="ORF">FRZ44_26470</name>
</gene>
<evidence type="ECO:0000313" key="2">
    <source>
        <dbReference type="EMBL" id="QEX17349.1"/>
    </source>
</evidence>
<organism evidence="2 3">
    <name type="scientific">Hypericibacter terrae</name>
    <dbReference type="NCBI Taxonomy" id="2602015"/>
    <lineage>
        <taxon>Bacteria</taxon>
        <taxon>Pseudomonadati</taxon>
        <taxon>Pseudomonadota</taxon>
        <taxon>Alphaproteobacteria</taxon>
        <taxon>Rhodospirillales</taxon>
        <taxon>Dongiaceae</taxon>
        <taxon>Hypericibacter</taxon>
    </lineage>
</organism>
<keyword evidence="3" id="KW-1185">Reference proteome</keyword>
<dbReference type="KEGG" id="htq:FRZ44_26470"/>
<dbReference type="EMBL" id="CP042906">
    <property type="protein sequence ID" value="QEX17349.1"/>
    <property type="molecule type" value="Genomic_DNA"/>
</dbReference>
<evidence type="ECO:0008006" key="4">
    <source>
        <dbReference type="Google" id="ProtNLM"/>
    </source>
</evidence>
<feature type="signal peptide" evidence="1">
    <location>
        <begin position="1"/>
        <end position="21"/>
    </location>
</feature>
<reference evidence="2 3" key="1">
    <citation type="submission" date="2019-08" db="EMBL/GenBank/DDBJ databases">
        <title>Hyperibacter terrae gen. nov., sp. nov. and Hyperibacter viscosus sp. nov., two new members in the family Rhodospirillaceae isolated from the rhizosphere of Hypericum perforatum.</title>
        <authorList>
            <person name="Noviana Z."/>
        </authorList>
    </citation>
    <scope>NUCLEOTIDE SEQUENCE [LARGE SCALE GENOMIC DNA]</scope>
    <source>
        <strain evidence="2 3">R5913</strain>
    </source>
</reference>
<dbReference type="AlphaFoldDB" id="A0A5J6MJ05"/>
<dbReference type="Proteomes" id="UP000326202">
    <property type="component" value="Chromosome"/>
</dbReference>
<feature type="chain" id="PRO_5023823875" description="Lipoprotein" evidence="1">
    <location>
        <begin position="22"/>
        <end position="138"/>
    </location>
</feature>
<proteinExistence type="predicted"/>
<sequence length="138" mass="14831">MRFPMVLLAAALLAGCTSQGATGPQSGPLPTGQVTYWDLLRTQFEDHLKTDRFAKIPSDLRHKIATCMANDVVDNVTPAQLAHLDAVAAGTETPDPDLQSKLDTQVTASIEKLDSGDLELLKPYCPDDVASYYKAAGQ</sequence>
<protein>
    <recommendedName>
        <fullName evidence="4">Lipoprotein</fullName>
    </recommendedName>
</protein>
<dbReference type="PROSITE" id="PS51257">
    <property type="entry name" value="PROKAR_LIPOPROTEIN"/>
    <property type="match status" value="1"/>
</dbReference>